<dbReference type="Proteomes" id="UP001158067">
    <property type="component" value="Unassembled WGS sequence"/>
</dbReference>
<dbReference type="InterPro" id="IPR003439">
    <property type="entry name" value="ABC_transporter-like_ATP-bd"/>
</dbReference>
<dbReference type="SMART" id="SM00382">
    <property type="entry name" value="AAA"/>
    <property type="match status" value="1"/>
</dbReference>
<evidence type="ECO:0000256" key="1">
    <source>
        <dbReference type="ARBA" id="ARBA00005417"/>
    </source>
</evidence>
<keyword evidence="2" id="KW-0813">Transport</keyword>
<keyword evidence="4 7" id="KW-0067">ATP-binding</keyword>
<reference evidence="7 8" key="1">
    <citation type="submission" date="2017-05" db="EMBL/GenBank/DDBJ databases">
        <authorList>
            <person name="Varghese N."/>
            <person name="Submissions S."/>
        </authorList>
    </citation>
    <scope>NUCLEOTIDE SEQUENCE [LARGE SCALE GENOMIC DNA]</scope>
    <source>
        <strain evidence="7 8">DSM 25457</strain>
    </source>
</reference>
<dbReference type="Pfam" id="PF00005">
    <property type="entry name" value="ABC_tran"/>
    <property type="match status" value="1"/>
</dbReference>
<dbReference type="GO" id="GO:0005524">
    <property type="term" value="F:ATP binding"/>
    <property type="evidence" value="ECO:0007669"/>
    <property type="project" value="UniProtKB-KW"/>
</dbReference>
<evidence type="ECO:0000313" key="8">
    <source>
        <dbReference type="Proteomes" id="UP001158067"/>
    </source>
</evidence>
<comment type="caution">
    <text evidence="7">The sequence shown here is derived from an EMBL/GenBank/DDBJ whole genome shotgun (WGS) entry which is preliminary data.</text>
</comment>
<sequence length="389" mass="42738">MLLSSRKPSLFVRQSLENALNNSRFLDENRPEVDDRLPGQSSDYFIVQTDNLSKRYGSFEALTRCNIDVRRNEIFGLLGPNGAGKSTLIRLLLGYLRVTSGSCQVAGFDPVTDSVAVRRNVAYLPGDARLPRHMRGDGVLKFFSQMHPLGDLARSLDVAERLELDLSRRVAFMSTGMRQKLALAVVFGPRTPLLILDEPTANLDPTVRNEVLNLVLSQRNEGRTVMFSSHVLSEIEQTCDRVAFLRKGELVKRLTMQELFQRHRLTALLDQTSLATASEKPPEAPLGKVPDAIAESIEGIHVEGGHVQIDTAGDLGPALPWLASLPLHQVRIEPLGLHAVYQSVHLSPRAIKRASTRKADHTPSNTSATNNPMTTGETVAASDLNGGQS</sequence>
<dbReference type="CDD" id="cd03230">
    <property type="entry name" value="ABC_DR_subfamily_A"/>
    <property type="match status" value="1"/>
</dbReference>
<keyword evidence="8" id="KW-1185">Reference proteome</keyword>
<dbReference type="InterPro" id="IPR027417">
    <property type="entry name" value="P-loop_NTPase"/>
</dbReference>
<dbReference type="SUPFAM" id="SSF52540">
    <property type="entry name" value="P-loop containing nucleoside triphosphate hydrolases"/>
    <property type="match status" value="1"/>
</dbReference>
<dbReference type="Gene3D" id="3.40.50.300">
    <property type="entry name" value="P-loop containing nucleotide triphosphate hydrolases"/>
    <property type="match status" value="1"/>
</dbReference>
<keyword evidence="3" id="KW-0547">Nucleotide-binding</keyword>
<evidence type="ECO:0000313" key="7">
    <source>
        <dbReference type="EMBL" id="SMP42498.1"/>
    </source>
</evidence>
<protein>
    <submittedName>
        <fullName evidence="7">ABC-2 type transport system ATP-binding protein</fullName>
    </submittedName>
</protein>
<dbReference type="InterPro" id="IPR003593">
    <property type="entry name" value="AAA+_ATPase"/>
</dbReference>
<accession>A0ABY1PSB8</accession>
<evidence type="ECO:0000256" key="3">
    <source>
        <dbReference type="ARBA" id="ARBA00022741"/>
    </source>
</evidence>
<organism evidence="7 8">
    <name type="scientific">Neorhodopirellula lusitana</name>
    <dbReference type="NCBI Taxonomy" id="445327"/>
    <lineage>
        <taxon>Bacteria</taxon>
        <taxon>Pseudomonadati</taxon>
        <taxon>Planctomycetota</taxon>
        <taxon>Planctomycetia</taxon>
        <taxon>Pirellulales</taxon>
        <taxon>Pirellulaceae</taxon>
        <taxon>Neorhodopirellula</taxon>
    </lineage>
</organism>
<evidence type="ECO:0000256" key="2">
    <source>
        <dbReference type="ARBA" id="ARBA00022448"/>
    </source>
</evidence>
<feature type="region of interest" description="Disordered" evidence="5">
    <location>
        <begin position="352"/>
        <end position="389"/>
    </location>
</feature>
<dbReference type="PROSITE" id="PS50893">
    <property type="entry name" value="ABC_TRANSPORTER_2"/>
    <property type="match status" value="1"/>
</dbReference>
<gene>
    <name evidence="7" type="ORF">SAMN06265222_101791</name>
</gene>
<evidence type="ECO:0000256" key="4">
    <source>
        <dbReference type="ARBA" id="ARBA00022840"/>
    </source>
</evidence>
<dbReference type="PANTHER" id="PTHR43335:SF4">
    <property type="entry name" value="ABC TRANSPORTER, ATP-BINDING PROTEIN"/>
    <property type="match status" value="1"/>
</dbReference>
<comment type="similarity">
    <text evidence="1">Belongs to the ABC transporter superfamily.</text>
</comment>
<proteinExistence type="inferred from homology"/>
<feature type="compositionally biased region" description="Polar residues" evidence="5">
    <location>
        <begin position="362"/>
        <end position="377"/>
    </location>
</feature>
<name>A0ABY1PSB8_9BACT</name>
<dbReference type="EMBL" id="FXUG01000001">
    <property type="protein sequence ID" value="SMP42498.1"/>
    <property type="molecule type" value="Genomic_DNA"/>
</dbReference>
<dbReference type="PANTHER" id="PTHR43335">
    <property type="entry name" value="ABC TRANSPORTER, ATP-BINDING PROTEIN"/>
    <property type="match status" value="1"/>
</dbReference>
<feature type="domain" description="ABC transporter" evidence="6">
    <location>
        <begin position="47"/>
        <end position="272"/>
    </location>
</feature>
<evidence type="ECO:0000256" key="5">
    <source>
        <dbReference type="SAM" id="MobiDB-lite"/>
    </source>
</evidence>
<evidence type="ECO:0000259" key="6">
    <source>
        <dbReference type="PROSITE" id="PS50893"/>
    </source>
</evidence>